<dbReference type="OrthoDB" id="1158011at2759"/>
<keyword evidence="2" id="KW-1185">Reference proteome</keyword>
<protein>
    <recommendedName>
        <fullName evidence="3">Hexosyltransferase</fullName>
    </recommendedName>
</protein>
<feature type="non-terminal residue" evidence="1">
    <location>
        <position position="209"/>
    </location>
</feature>
<organism evidence="1 2">
    <name type="scientific">Coptotermes formosanus</name>
    <name type="common">Formosan subterranean termite</name>
    <dbReference type="NCBI Taxonomy" id="36987"/>
    <lineage>
        <taxon>Eukaryota</taxon>
        <taxon>Metazoa</taxon>
        <taxon>Ecdysozoa</taxon>
        <taxon>Arthropoda</taxon>
        <taxon>Hexapoda</taxon>
        <taxon>Insecta</taxon>
        <taxon>Pterygota</taxon>
        <taxon>Neoptera</taxon>
        <taxon>Polyneoptera</taxon>
        <taxon>Dictyoptera</taxon>
        <taxon>Blattodea</taxon>
        <taxon>Blattoidea</taxon>
        <taxon>Termitoidae</taxon>
        <taxon>Rhinotermitidae</taxon>
        <taxon>Coptotermes</taxon>
    </lineage>
</organism>
<dbReference type="Proteomes" id="UP000502823">
    <property type="component" value="Unassembled WGS sequence"/>
</dbReference>
<gene>
    <name evidence="1" type="ORF">Cfor_05717</name>
</gene>
<evidence type="ECO:0008006" key="3">
    <source>
        <dbReference type="Google" id="ProtNLM"/>
    </source>
</evidence>
<name>A0A6L2Q6H4_COPFO</name>
<evidence type="ECO:0000313" key="2">
    <source>
        <dbReference type="Proteomes" id="UP000502823"/>
    </source>
</evidence>
<accession>A0A6L2Q6H4</accession>
<evidence type="ECO:0000313" key="1">
    <source>
        <dbReference type="EMBL" id="GFG38378.1"/>
    </source>
</evidence>
<sequence>MNLFLFLDAAVKKNELLLLIGIMSSQNNFEARQSIRDTWLNLTDRQEIKYFFLIGKEICNVPPEDRIYKEACTEWVVVHHPIVIHSLHILRDFVITTDSLVRVSLLNSVTREKVVSVTFSNDGNISGSDLLEKTVDPHILPKGFEGQIIVEMKGNKSGHSNPKQPDCWLQWNNASGLITFLQLIRNVNEKPVPFQYMSCTYACLTFTVH</sequence>
<dbReference type="InParanoid" id="A0A6L2Q6H4"/>
<reference evidence="2" key="1">
    <citation type="submission" date="2020-01" db="EMBL/GenBank/DDBJ databases">
        <title>Draft genome sequence of the Termite Coptotermes fromosanus.</title>
        <authorList>
            <person name="Itakura S."/>
            <person name="Yosikawa Y."/>
            <person name="Umezawa K."/>
        </authorList>
    </citation>
    <scope>NUCLEOTIDE SEQUENCE [LARGE SCALE GENOMIC DNA]</scope>
</reference>
<proteinExistence type="predicted"/>
<dbReference type="EMBL" id="BLKM01000769">
    <property type="protein sequence ID" value="GFG38378.1"/>
    <property type="molecule type" value="Genomic_DNA"/>
</dbReference>
<comment type="caution">
    <text evidence="1">The sequence shown here is derived from an EMBL/GenBank/DDBJ whole genome shotgun (WGS) entry which is preliminary data.</text>
</comment>
<dbReference type="AlphaFoldDB" id="A0A6L2Q6H4"/>